<organism evidence="2 3">
    <name type="scientific">Solirubrobacter pauli</name>
    <dbReference type="NCBI Taxonomy" id="166793"/>
    <lineage>
        <taxon>Bacteria</taxon>
        <taxon>Bacillati</taxon>
        <taxon>Actinomycetota</taxon>
        <taxon>Thermoleophilia</taxon>
        <taxon>Solirubrobacterales</taxon>
        <taxon>Solirubrobacteraceae</taxon>
        <taxon>Solirubrobacter</taxon>
    </lineage>
</organism>
<dbReference type="SUPFAM" id="SSF54909">
    <property type="entry name" value="Dimeric alpha+beta barrel"/>
    <property type="match status" value="1"/>
</dbReference>
<evidence type="ECO:0000313" key="3">
    <source>
        <dbReference type="Proteomes" id="UP000278962"/>
    </source>
</evidence>
<dbReference type="Gene3D" id="3.30.70.100">
    <property type="match status" value="1"/>
</dbReference>
<dbReference type="EMBL" id="RBIL01000001">
    <property type="protein sequence ID" value="RKQ90748.1"/>
    <property type="molecule type" value="Genomic_DNA"/>
</dbReference>
<dbReference type="AlphaFoldDB" id="A0A660L6R7"/>
<comment type="caution">
    <text evidence="2">The sequence shown here is derived from an EMBL/GenBank/DDBJ whole genome shotgun (WGS) entry which is preliminary data.</text>
</comment>
<evidence type="ECO:0000259" key="1">
    <source>
        <dbReference type="PROSITE" id="PS51725"/>
    </source>
</evidence>
<dbReference type="InterPro" id="IPR007138">
    <property type="entry name" value="ABM_dom"/>
</dbReference>
<dbReference type="Pfam" id="PF03992">
    <property type="entry name" value="ABM"/>
    <property type="match status" value="1"/>
</dbReference>
<proteinExistence type="predicted"/>
<keyword evidence="3" id="KW-1185">Reference proteome</keyword>
<dbReference type="RefSeq" id="WP_170178804.1">
    <property type="nucleotide sequence ID" value="NZ_RBIL01000001.1"/>
</dbReference>
<dbReference type="Proteomes" id="UP000278962">
    <property type="component" value="Unassembled WGS sequence"/>
</dbReference>
<dbReference type="InterPro" id="IPR050744">
    <property type="entry name" value="AI-2_Isomerase_LsrG"/>
</dbReference>
<name>A0A660L6R7_9ACTN</name>
<gene>
    <name evidence="2" type="ORF">C8N24_0561</name>
</gene>
<accession>A0A660L6R7</accession>
<keyword evidence="2" id="KW-0503">Monooxygenase</keyword>
<dbReference type="GO" id="GO:0004497">
    <property type="term" value="F:monooxygenase activity"/>
    <property type="evidence" value="ECO:0007669"/>
    <property type="project" value="UniProtKB-KW"/>
</dbReference>
<dbReference type="InterPro" id="IPR011008">
    <property type="entry name" value="Dimeric_a/b-barrel"/>
</dbReference>
<feature type="domain" description="ABM" evidence="1">
    <location>
        <begin position="4"/>
        <end position="93"/>
    </location>
</feature>
<evidence type="ECO:0000313" key="2">
    <source>
        <dbReference type="EMBL" id="RKQ90748.1"/>
    </source>
</evidence>
<reference evidence="2 3" key="1">
    <citation type="submission" date="2018-10" db="EMBL/GenBank/DDBJ databases">
        <title>Genomic Encyclopedia of Archaeal and Bacterial Type Strains, Phase II (KMG-II): from individual species to whole genera.</title>
        <authorList>
            <person name="Goeker M."/>
        </authorList>
    </citation>
    <scope>NUCLEOTIDE SEQUENCE [LARGE SCALE GENOMIC DNA]</scope>
    <source>
        <strain evidence="2 3">DSM 14954</strain>
    </source>
</reference>
<keyword evidence="2" id="KW-0560">Oxidoreductase</keyword>
<sequence length="114" mass="12074">MSEVVVVGSFKAEPGKEAEGLEAFKALVAPTHAEDGCILYSLHQGVDDPSRLTFIERWESREALDAHLKTPHVASVLERAQELFGDSGDITVYEAVPGGETRKGSLAAHAGSAG</sequence>
<dbReference type="PROSITE" id="PS51725">
    <property type="entry name" value="ABM"/>
    <property type="match status" value="1"/>
</dbReference>
<protein>
    <submittedName>
        <fullName evidence="2">Quinol monooxygenase YgiN</fullName>
    </submittedName>
</protein>
<dbReference type="PANTHER" id="PTHR33336">
    <property type="entry name" value="QUINOL MONOOXYGENASE YGIN-RELATED"/>
    <property type="match status" value="1"/>
</dbReference>
<dbReference type="PANTHER" id="PTHR33336:SF15">
    <property type="entry name" value="ABM DOMAIN-CONTAINING PROTEIN"/>
    <property type="match status" value="1"/>
</dbReference>